<feature type="transmembrane region" description="Helical" evidence="1">
    <location>
        <begin position="195"/>
        <end position="217"/>
    </location>
</feature>
<reference evidence="3" key="1">
    <citation type="submission" date="2019-09" db="EMBL/GenBank/DDBJ databases">
        <title>Mumia zhuanghuii sp. nov. isolated from the intestinal contents of plateau pika (Ochotona curzoniae) in the Qinghai-Tibet plateau of China.</title>
        <authorList>
            <person name="Tian Z."/>
        </authorList>
    </citation>
    <scope>NUCLEOTIDE SEQUENCE [LARGE SCALE GENOMIC DNA]</scope>
    <source>
        <strain evidence="3">L-031</strain>
    </source>
</reference>
<protein>
    <submittedName>
        <fullName evidence="2">DUF1345 domain-containing protein</fullName>
    </submittedName>
</protein>
<feature type="transmembrane region" description="Helical" evidence="1">
    <location>
        <begin position="44"/>
        <end position="62"/>
    </location>
</feature>
<keyword evidence="1" id="KW-0812">Transmembrane</keyword>
<dbReference type="RefSeq" id="WP_150926416.1">
    <property type="nucleotide sequence ID" value="NZ_CP044232.1"/>
</dbReference>
<accession>A0A5J6L7C7</accession>
<name>A0A5J6L7C7_9MICO</name>
<dbReference type="Pfam" id="PF07077">
    <property type="entry name" value="DUF1345"/>
    <property type="match status" value="1"/>
</dbReference>
<organism evidence="2 3">
    <name type="scientific">Microbacterium lushaniae</name>
    <dbReference type="NCBI Taxonomy" id="2614639"/>
    <lineage>
        <taxon>Bacteria</taxon>
        <taxon>Bacillati</taxon>
        <taxon>Actinomycetota</taxon>
        <taxon>Actinomycetes</taxon>
        <taxon>Micrococcales</taxon>
        <taxon>Microbacteriaceae</taxon>
        <taxon>Microbacterium</taxon>
    </lineage>
</organism>
<evidence type="ECO:0000313" key="2">
    <source>
        <dbReference type="EMBL" id="QEW04355.1"/>
    </source>
</evidence>
<feature type="transmembrane region" description="Helical" evidence="1">
    <location>
        <begin position="115"/>
        <end position="135"/>
    </location>
</feature>
<proteinExistence type="predicted"/>
<dbReference type="EMBL" id="CP044232">
    <property type="protein sequence ID" value="QEW04355.1"/>
    <property type="molecule type" value="Genomic_DNA"/>
</dbReference>
<feature type="transmembrane region" description="Helical" evidence="1">
    <location>
        <begin position="18"/>
        <end position="38"/>
    </location>
</feature>
<sequence length="218" mass="23524">MPQDPGRAPSWHRSASRLVVTFIVLVVVTVVTGATWSWLIAPAVGWTVASGTYCLWVAVFVLRMDAVATAEHATREDPTRPVAHTLLILASVASFGAIGLLLLESGQVRGPTAVALGAAALITVAASWFLIQILFTLRYAETYYAAGSTGIDFNQTDPPRYHDFAYLAFTLGMTYQVSDTALTSTRMRRQALRHALLSFVWGVVVLATSLNLVVNLAS</sequence>
<dbReference type="AlphaFoldDB" id="A0A5J6L7C7"/>
<dbReference type="KEGG" id="mlz:F6J85_15520"/>
<keyword evidence="1" id="KW-1133">Transmembrane helix</keyword>
<dbReference type="Proteomes" id="UP000325516">
    <property type="component" value="Chromosome"/>
</dbReference>
<keyword evidence="1" id="KW-0472">Membrane</keyword>
<evidence type="ECO:0000256" key="1">
    <source>
        <dbReference type="SAM" id="Phobius"/>
    </source>
</evidence>
<feature type="transmembrane region" description="Helical" evidence="1">
    <location>
        <begin position="82"/>
        <end position="103"/>
    </location>
</feature>
<gene>
    <name evidence="2" type="ORF">F6J85_15520</name>
</gene>
<evidence type="ECO:0000313" key="3">
    <source>
        <dbReference type="Proteomes" id="UP000325516"/>
    </source>
</evidence>
<keyword evidence="3" id="KW-1185">Reference proteome</keyword>
<dbReference type="InterPro" id="IPR009781">
    <property type="entry name" value="DUF1345"/>
</dbReference>